<reference evidence="2 3" key="1">
    <citation type="submission" date="2014-03" db="EMBL/GenBank/DDBJ databases">
        <title>Genomics of Bifidobacteria.</title>
        <authorList>
            <person name="Ventura M."/>
            <person name="Milani C."/>
            <person name="Lugli G.A."/>
        </authorList>
    </citation>
    <scope>NUCLEOTIDE SEQUENCE [LARGE SCALE GENOMIC DNA]</scope>
    <source>
        <strain evidence="2 3">DSM 23968</strain>
    </source>
</reference>
<organism evidence="2 3">
    <name type="scientific">Bifidobacterium stellenboschense</name>
    <dbReference type="NCBI Taxonomy" id="762211"/>
    <lineage>
        <taxon>Bacteria</taxon>
        <taxon>Bacillati</taxon>
        <taxon>Actinomycetota</taxon>
        <taxon>Actinomycetes</taxon>
        <taxon>Bifidobacteriales</taxon>
        <taxon>Bifidobacteriaceae</taxon>
        <taxon>Bifidobacterium</taxon>
    </lineage>
</organism>
<feature type="transmembrane region" description="Helical" evidence="1">
    <location>
        <begin position="6"/>
        <end position="25"/>
    </location>
</feature>
<evidence type="ECO:0000256" key="1">
    <source>
        <dbReference type="SAM" id="Phobius"/>
    </source>
</evidence>
<comment type="caution">
    <text evidence="2">The sequence shown here is derived from an EMBL/GenBank/DDBJ whole genome shotgun (WGS) entry which is preliminary data.</text>
</comment>
<dbReference type="eggNOG" id="ENOG5031Y9V">
    <property type="taxonomic scope" value="Bacteria"/>
</dbReference>
<keyword evidence="3" id="KW-1185">Reference proteome</keyword>
<evidence type="ECO:0000313" key="2">
    <source>
        <dbReference type="EMBL" id="KFI97796.1"/>
    </source>
</evidence>
<dbReference type="AlphaFoldDB" id="A0A087DQJ6"/>
<dbReference type="Proteomes" id="UP000029004">
    <property type="component" value="Unassembled WGS sequence"/>
</dbReference>
<evidence type="ECO:0000313" key="3">
    <source>
        <dbReference type="Proteomes" id="UP000029004"/>
    </source>
</evidence>
<accession>A0A087DQJ6</accession>
<keyword evidence="1" id="KW-0472">Membrane</keyword>
<gene>
    <name evidence="2" type="ORF">BSTEL_0607</name>
</gene>
<keyword evidence="1" id="KW-0812">Transmembrane</keyword>
<protein>
    <recommendedName>
        <fullName evidence="4">Phage minor structural protein</fullName>
    </recommendedName>
</protein>
<keyword evidence="1" id="KW-1133">Transmembrane helix</keyword>
<dbReference type="EMBL" id="JGZP01000011">
    <property type="protein sequence ID" value="KFI97796.1"/>
    <property type="molecule type" value="Genomic_DNA"/>
</dbReference>
<evidence type="ECO:0008006" key="4">
    <source>
        <dbReference type="Google" id="ProtNLM"/>
    </source>
</evidence>
<dbReference type="OrthoDB" id="3182403at2"/>
<sequence length="121" mass="13207">MDEIITSVTASLIVAAVSVVCGWLVGRLRQVSRDVAAERERRERREEIVDGALRALLFDKLARLHADTVEQGKPAGVEVKQRADVAWSAYRALNPDDTLDDGTAAHLHAEIIDVHAAGDPE</sequence>
<dbReference type="STRING" id="762211.BSTEL_0607"/>
<dbReference type="RefSeq" id="WP_034527538.1">
    <property type="nucleotide sequence ID" value="NZ_JGZP01000011.1"/>
</dbReference>
<proteinExistence type="predicted"/>
<name>A0A087DQJ6_9BIFI</name>